<dbReference type="Proteomes" id="UP000326178">
    <property type="component" value="Chromosome"/>
</dbReference>
<accession>A0A5J6FH18</accession>
<name>A0A5J6FH18_9ACTN</name>
<dbReference type="SUPFAM" id="SSF88659">
    <property type="entry name" value="Sigma3 and sigma4 domains of RNA polymerase sigma factors"/>
    <property type="match status" value="1"/>
</dbReference>
<evidence type="ECO:0008006" key="3">
    <source>
        <dbReference type="Google" id="ProtNLM"/>
    </source>
</evidence>
<organism evidence="1 2">
    <name type="scientific">Streptomyces nitrosporeus</name>
    <dbReference type="NCBI Taxonomy" id="28894"/>
    <lineage>
        <taxon>Bacteria</taxon>
        <taxon>Bacillati</taxon>
        <taxon>Actinomycetota</taxon>
        <taxon>Actinomycetes</taxon>
        <taxon>Kitasatosporales</taxon>
        <taxon>Streptomycetaceae</taxon>
        <taxon>Streptomyces</taxon>
    </lineage>
</organism>
<proteinExistence type="predicted"/>
<dbReference type="AlphaFoldDB" id="A0A5J6FH18"/>
<gene>
    <name evidence="1" type="ORF">CP967_31365</name>
</gene>
<reference evidence="1 2" key="1">
    <citation type="submission" date="2017-09" db="EMBL/GenBank/DDBJ databases">
        <authorList>
            <person name="Lee N."/>
            <person name="Cho B.-K."/>
        </authorList>
    </citation>
    <scope>NUCLEOTIDE SEQUENCE [LARGE SCALE GENOMIC DNA]</scope>
    <source>
        <strain evidence="1 2">ATCC 12769</strain>
    </source>
</reference>
<sequence>MSHCAPYTALDIPGVCETHSLVAYLLSEIPPRQAYALWAFYGIGMMVLPDADVSADLQVSVRGVRDLRNNGLASCRRIAARDDISYAA</sequence>
<evidence type="ECO:0000313" key="2">
    <source>
        <dbReference type="Proteomes" id="UP000326178"/>
    </source>
</evidence>
<protein>
    <recommendedName>
        <fullName evidence="3">RNA polymerase sigma factor 70 region 4 type 2 domain-containing protein</fullName>
    </recommendedName>
</protein>
<keyword evidence="2" id="KW-1185">Reference proteome</keyword>
<dbReference type="RefSeq" id="WP_150491186.1">
    <property type="nucleotide sequence ID" value="NZ_CP023702.1"/>
</dbReference>
<dbReference type="InterPro" id="IPR013324">
    <property type="entry name" value="RNA_pol_sigma_r3/r4-like"/>
</dbReference>
<dbReference type="OrthoDB" id="4205916at2"/>
<evidence type="ECO:0000313" key="1">
    <source>
        <dbReference type="EMBL" id="QEU75869.1"/>
    </source>
</evidence>
<dbReference type="KEGG" id="snk:CP967_31365"/>
<dbReference type="EMBL" id="CP023702">
    <property type="protein sequence ID" value="QEU75869.1"/>
    <property type="molecule type" value="Genomic_DNA"/>
</dbReference>